<evidence type="ECO:0000256" key="4">
    <source>
        <dbReference type="ARBA" id="ARBA00022827"/>
    </source>
</evidence>
<organism evidence="9 10">
    <name type="scientific">Caldalkalibacillus uzonensis</name>
    <dbReference type="NCBI Taxonomy" id="353224"/>
    <lineage>
        <taxon>Bacteria</taxon>
        <taxon>Bacillati</taxon>
        <taxon>Bacillota</taxon>
        <taxon>Bacilli</taxon>
        <taxon>Bacillales</taxon>
        <taxon>Bacillaceae</taxon>
        <taxon>Caldalkalibacillus</taxon>
    </lineage>
</organism>
<comment type="cofactor">
    <cofactor evidence="1 5">
        <name>FAD</name>
        <dbReference type="ChEBI" id="CHEBI:57692"/>
    </cofactor>
</comment>
<dbReference type="PANTHER" id="PTHR43884:SF12">
    <property type="entry name" value="ISOVALERYL-COA DEHYDROGENASE, MITOCHONDRIAL-RELATED"/>
    <property type="match status" value="1"/>
</dbReference>
<dbReference type="InterPro" id="IPR046373">
    <property type="entry name" value="Acyl-CoA_Oxase/DH_mid-dom_sf"/>
</dbReference>
<dbReference type="Gene3D" id="1.20.140.10">
    <property type="entry name" value="Butyryl-CoA Dehydrogenase, subunit A, domain 3"/>
    <property type="match status" value="1"/>
</dbReference>
<comment type="caution">
    <text evidence="9">The sequence shown here is derived from an EMBL/GenBank/DDBJ whole genome shotgun (WGS) entry which is preliminary data.</text>
</comment>
<dbReference type="PIRSF" id="PIRSF016578">
    <property type="entry name" value="HsaA"/>
    <property type="match status" value="1"/>
</dbReference>
<dbReference type="InterPro" id="IPR037069">
    <property type="entry name" value="AcylCoA_DH/ox_N_sf"/>
</dbReference>
<dbReference type="InterPro" id="IPR009075">
    <property type="entry name" value="AcylCo_DH/oxidase_C"/>
</dbReference>
<dbReference type="Pfam" id="PF02770">
    <property type="entry name" value="Acyl-CoA_dh_M"/>
    <property type="match status" value="1"/>
</dbReference>
<comment type="similarity">
    <text evidence="2 5">Belongs to the acyl-CoA dehydrogenase family.</text>
</comment>
<dbReference type="SUPFAM" id="SSF47203">
    <property type="entry name" value="Acyl-CoA dehydrogenase C-terminal domain-like"/>
    <property type="match status" value="1"/>
</dbReference>
<dbReference type="PANTHER" id="PTHR43884">
    <property type="entry name" value="ACYL-COA DEHYDROGENASE"/>
    <property type="match status" value="1"/>
</dbReference>
<sequence>MMNFAFTEEQDMLRKMVRQFVDKEIMPYIKEWDEQGKFDPNILKRLGELNLMGVCIPEKYGGSGMDYNSLAIVCEELERGDTAFRTAVSVHTALNSMTLLQWGNEEQKQKYLVPQAKGEKIGAFGLTEPNAGSDVKAMNSTAVKEGDYYILNGQKTWISLCDMADHFIVFAYTDKSKGHKGISAFIVERTMPGFSSKAIKGKLGIRAGNTGEIFFDNIKVPKENLLGEEGEGFKIAMSALDNGRFSVAAGACGLIMACLEASVQYCHERKTFGKEIGQHQLVKQMIANMEAKLQMARLLVYKAGWLKNQGIRNTRETSLAKWKACDFAFEAANDAVQIHGAYGYSNEYPVERHLRNAKAPVIYEGTREIHTLMQADYVLGYRQDKPLRKMLPAWPFEEEKDLVEH</sequence>
<dbReference type="PROSITE" id="PS00072">
    <property type="entry name" value="ACYL_COA_DH_1"/>
    <property type="match status" value="1"/>
</dbReference>
<evidence type="ECO:0000256" key="2">
    <source>
        <dbReference type="ARBA" id="ARBA00009347"/>
    </source>
</evidence>
<dbReference type="InterPro" id="IPR013786">
    <property type="entry name" value="AcylCoA_DH/ox_N"/>
</dbReference>
<dbReference type="Pfam" id="PF02771">
    <property type="entry name" value="Acyl-CoA_dh_N"/>
    <property type="match status" value="1"/>
</dbReference>
<evidence type="ECO:0000256" key="3">
    <source>
        <dbReference type="ARBA" id="ARBA00022630"/>
    </source>
</evidence>
<dbReference type="Gene3D" id="1.10.540.10">
    <property type="entry name" value="Acyl-CoA dehydrogenase/oxidase, N-terminal domain"/>
    <property type="match status" value="1"/>
</dbReference>
<dbReference type="EC" id="1.3.99.32" evidence="9"/>
<keyword evidence="4 5" id="KW-0274">FAD</keyword>
<evidence type="ECO:0000313" key="10">
    <source>
        <dbReference type="Proteomes" id="UP001232445"/>
    </source>
</evidence>
<dbReference type="InterPro" id="IPR006091">
    <property type="entry name" value="Acyl-CoA_Oxase/DH_mid-dom"/>
</dbReference>
<dbReference type="GO" id="GO:0016491">
    <property type="term" value="F:oxidoreductase activity"/>
    <property type="evidence" value="ECO:0007669"/>
    <property type="project" value="UniProtKB-KW"/>
</dbReference>
<gene>
    <name evidence="9" type="ORF">J2S00_000844</name>
</gene>
<accession>A0ABU0CNR2</accession>
<protein>
    <submittedName>
        <fullName evidence="9">Glutaryl-CoA dehydrogenase (Non-decarboxylating)</fullName>
        <ecNumber evidence="9">1.3.99.32</ecNumber>
    </submittedName>
</protein>
<evidence type="ECO:0000313" key="9">
    <source>
        <dbReference type="EMBL" id="MDQ0338061.1"/>
    </source>
</evidence>
<dbReference type="InterPro" id="IPR009100">
    <property type="entry name" value="AcylCoA_DH/oxidase_NM_dom_sf"/>
</dbReference>
<keyword evidence="10" id="KW-1185">Reference proteome</keyword>
<dbReference type="Pfam" id="PF00441">
    <property type="entry name" value="Acyl-CoA_dh_1"/>
    <property type="match status" value="1"/>
</dbReference>
<dbReference type="SUPFAM" id="SSF56645">
    <property type="entry name" value="Acyl-CoA dehydrogenase NM domain-like"/>
    <property type="match status" value="1"/>
</dbReference>
<dbReference type="EMBL" id="JAUSUQ010000002">
    <property type="protein sequence ID" value="MDQ0338061.1"/>
    <property type="molecule type" value="Genomic_DNA"/>
</dbReference>
<evidence type="ECO:0000256" key="5">
    <source>
        <dbReference type="RuleBase" id="RU362125"/>
    </source>
</evidence>
<evidence type="ECO:0000259" key="6">
    <source>
        <dbReference type="Pfam" id="PF00441"/>
    </source>
</evidence>
<evidence type="ECO:0000259" key="7">
    <source>
        <dbReference type="Pfam" id="PF02770"/>
    </source>
</evidence>
<feature type="domain" description="Acyl-CoA oxidase/dehydrogenase middle" evidence="7">
    <location>
        <begin position="123"/>
        <end position="217"/>
    </location>
</feature>
<evidence type="ECO:0000259" key="8">
    <source>
        <dbReference type="Pfam" id="PF02771"/>
    </source>
</evidence>
<proteinExistence type="inferred from homology"/>
<name>A0ABU0CNR2_9BACI</name>
<dbReference type="Gene3D" id="2.40.110.10">
    <property type="entry name" value="Butyryl-CoA Dehydrogenase, subunit A, domain 2"/>
    <property type="match status" value="1"/>
</dbReference>
<dbReference type="InterPro" id="IPR036250">
    <property type="entry name" value="AcylCo_DH-like_C"/>
</dbReference>
<dbReference type="InterPro" id="IPR006089">
    <property type="entry name" value="Acyl-CoA_DH_CS"/>
</dbReference>
<keyword evidence="5 9" id="KW-0560">Oxidoreductase</keyword>
<feature type="domain" description="Acyl-CoA dehydrogenase/oxidase N-terminal" evidence="8">
    <location>
        <begin position="7"/>
        <end position="119"/>
    </location>
</feature>
<feature type="domain" description="Acyl-CoA dehydrogenase/oxidase C-terminal" evidence="6">
    <location>
        <begin position="230"/>
        <end position="375"/>
    </location>
</feature>
<keyword evidence="3 5" id="KW-0285">Flavoprotein</keyword>
<dbReference type="Proteomes" id="UP001232445">
    <property type="component" value="Unassembled WGS sequence"/>
</dbReference>
<evidence type="ECO:0000256" key="1">
    <source>
        <dbReference type="ARBA" id="ARBA00001974"/>
    </source>
</evidence>
<reference evidence="9 10" key="1">
    <citation type="submission" date="2023-07" db="EMBL/GenBank/DDBJ databases">
        <title>Genomic Encyclopedia of Type Strains, Phase IV (KMG-IV): sequencing the most valuable type-strain genomes for metagenomic binning, comparative biology and taxonomic classification.</title>
        <authorList>
            <person name="Goeker M."/>
        </authorList>
    </citation>
    <scope>NUCLEOTIDE SEQUENCE [LARGE SCALE GENOMIC DNA]</scope>
    <source>
        <strain evidence="9 10">DSM 17740</strain>
    </source>
</reference>